<gene>
    <name evidence="1" type="ORF">EV201_1093</name>
</gene>
<name>A0A4V2FT22_9BACT</name>
<comment type="caution">
    <text evidence="1">The sequence shown here is derived from an EMBL/GenBank/DDBJ whole genome shotgun (WGS) entry which is preliminary data.</text>
</comment>
<evidence type="ECO:0000313" key="1">
    <source>
        <dbReference type="EMBL" id="RZT96455.1"/>
    </source>
</evidence>
<dbReference type="Proteomes" id="UP000293562">
    <property type="component" value="Unassembled WGS sequence"/>
</dbReference>
<proteinExistence type="predicted"/>
<accession>A0A4V2FT22</accession>
<protein>
    <submittedName>
        <fullName evidence="1">Uncharacterized protein</fullName>
    </submittedName>
</protein>
<dbReference type="AlphaFoldDB" id="A0A4V2FT22"/>
<evidence type="ECO:0000313" key="2">
    <source>
        <dbReference type="Proteomes" id="UP000293562"/>
    </source>
</evidence>
<reference evidence="1 2" key="1">
    <citation type="submission" date="2019-02" db="EMBL/GenBank/DDBJ databases">
        <title>Genomic Encyclopedia of Type Strains, Phase IV (KMG-IV): sequencing the most valuable type-strain genomes for metagenomic binning, comparative biology and taxonomic classification.</title>
        <authorList>
            <person name="Goeker M."/>
        </authorList>
    </citation>
    <scope>NUCLEOTIDE SEQUENCE [LARGE SCALE GENOMIC DNA]</scope>
    <source>
        <strain evidence="1 2">DSM 28825</strain>
    </source>
</reference>
<dbReference type="EMBL" id="SHKN01000001">
    <property type="protein sequence ID" value="RZT96455.1"/>
    <property type="molecule type" value="Genomic_DNA"/>
</dbReference>
<keyword evidence="2" id="KW-1185">Reference proteome</keyword>
<organism evidence="1 2">
    <name type="scientific">Ancylomarina subtilis</name>
    <dbReference type="NCBI Taxonomy" id="1639035"/>
    <lineage>
        <taxon>Bacteria</taxon>
        <taxon>Pseudomonadati</taxon>
        <taxon>Bacteroidota</taxon>
        <taxon>Bacteroidia</taxon>
        <taxon>Marinilabiliales</taxon>
        <taxon>Marinifilaceae</taxon>
        <taxon>Ancylomarina</taxon>
    </lineage>
</organism>
<sequence>MLYFDRKAEKMPLNYFSKIIKTKIEYQYVNKKLTKETE</sequence>